<feature type="transmembrane region" description="Helical" evidence="1">
    <location>
        <begin position="136"/>
        <end position="155"/>
    </location>
</feature>
<dbReference type="Proteomes" id="UP000283523">
    <property type="component" value="Unassembled WGS sequence"/>
</dbReference>
<keyword evidence="1" id="KW-0812">Transmembrane</keyword>
<feature type="transmembrane region" description="Helical" evidence="1">
    <location>
        <begin position="175"/>
        <end position="194"/>
    </location>
</feature>
<proteinExistence type="predicted"/>
<feature type="transmembrane region" description="Helical" evidence="1">
    <location>
        <begin position="224"/>
        <end position="246"/>
    </location>
</feature>
<organism evidence="2 3">
    <name type="scientific">Fibrisoma montanum</name>
    <dbReference type="NCBI Taxonomy" id="2305895"/>
    <lineage>
        <taxon>Bacteria</taxon>
        <taxon>Pseudomonadati</taxon>
        <taxon>Bacteroidota</taxon>
        <taxon>Cytophagia</taxon>
        <taxon>Cytophagales</taxon>
        <taxon>Spirosomataceae</taxon>
        <taxon>Fibrisoma</taxon>
    </lineage>
</organism>
<accession>A0A418MI37</accession>
<dbReference type="OrthoDB" id="9787129at2"/>
<keyword evidence="1" id="KW-1133">Transmembrane helix</keyword>
<dbReference type="GO" id="GO:0005886">
    <property type="term" value="C:plasma membrane"/>
    <property type="evidence" value="ECO:0007669"/>
    <property type="project" value="TreeGrafter"/>
</dbReference>
<dbReference type="PANTHER" id="PTHR30354:SF11">
    <property type="entry name" value="PERMEASE"/>
    <property type="match status" value="1"/>
</dbReference>
<sequence>MNPIWLLLGSIAAIILLSSRVKLHTFLVLIVLSAGVGLLAGMKPEQVMGYIRAGFGETLGKIGLLIVFGTILGSLLDRTNATVSIATFLLNRVGQHRTPLAVTLMGFVIGLPIFCDSGFIVLSGLVVALIQRLGHSHVRLVLCLAGSLYGLHCLVPPHPGITAAVGILNVDIGRMILLGSALAIPPTLVAYGWAKLADRWNGNVPLPDTTAHVRPDADVAMPPVLLSFLAILIPIALIAVKPIVLLDPAAYPVWLVTLINFAGDPLVALSVGIAIALSLFQKLNKALLNTAFEDAIVKAGPILIIIGAGGAFGEVIKHIGLETYLTGFAQQSGAGRSGANLWLPFLLTVLFKTAQGSSTVAVISVASLVQPLLGHLGVQTEWDRLLVLAAMGAGSMTLSHANDAYFWVVSRFGQLDTTVTLRTYSVMSLLMSLTTFLVLLLVQALI</sequence>
<evidence type="ECO:0000256" key="1">
    <source>
        <dbReference type="SAM" id="Phobius"/>
    </source>
</evidence>
<dbReference type="GO" id="GO:0015128">
    <property type="term" value="F:gluconate transmembrane transporter activity"/>
    <property type="evidence" value="ECO:0007669"/>
    <property type="project" value="InterPro"/>
</dbReference>
<dbReference type="PANTHER" id="PTHR30354">
    <property type="entry name" value="GNT FAMILY GLUCONATE TRANSPORTER"/>
    <property type="match status" value="1"/>
</dbReference>
<keyword evidence="3" id="KW-1185">Reference proteome</keyword>
<reference evidence="2 3" key="1">
    <citation type="submission" date="2018-08" db="EMBL/GenBank/DDBJ databases">
        <title>Fibrisoma montanum sp. nov., isolated from Danxia mountain soil.</title>
        <authorList>
            <person name="Huang Y."/>
        </authorList>
    </citation>
    <scope>NUCLEOTIDE SEQUENCE [LARGE SCALE GENOMIC DNA]</scope>
    <source>
        <strain evidence="2 3">HYT19</strain>
    </source>
</reference>
<comment type="caution">
    <text evidence="2">The sequence shown here is derived from an EMBL/GenBank/DDBJ whole genome shotgun (WGS) entry which is preliminary data.</text>
</comment>
<dbReference type="Pfam" id="PF02447">
    <property type="entry name" value="GntP_permease"/>
    <property type="match status" value="1"/>
</dbReference>
<feature type="transmembrane region" description="Helical" evidence="1">
    <location>
        <begin position="62"/>
        <end position="90"/>
    </location>
</feature>
<evidence type="ECO:0000313" key="2">
    <source>
        <dbReference type="EMBL" id="RIV27089.1"/>
    </source>
</evidence>
<protein>
    <submittedName>
        <fullName evidence="2">GntP family permease</fullName>
    </submittedName>
</protein>
<dbReference type="EMBL" id="QXED01000001">
    <property type="protein sequence ID" value="RIV27089.1"/>
    <property type="molecule type" value="Genomic_DNA"/>
</dbReference>
<feature type="transmembrane region" description="Helical" evidence="1">
    <location>
        <begin position="385"/>
        <end position="401"/>
    </location>
</feature>
<evidence type="ECO:0000313" key="3">
    <source>
        <dbReference type="Proteomes" id="UP000283523"/>
    </source>
</evidence>
<feature type="transmembrane region" description="Helical" evidence="1">
    <location>
        <begin position="253"/>
        <end position="280"/>
    </location>
</feature>
<gene>
    <name evidence="2" type="ORF">DYU11_01875</name>
</gene>
<feature type="transmembrane region" description="Helical" evidence="1">
    <location>
        <begin position="102"/>
        <end position="130"/>
    </location>
</feature>
<name>A0A418MI37_9BACT</name>
<feature type="transmembrane region" description="Helical" evidence="1">
    <location>
        <begin position="421"/>
        <end position="442"/>
    </location>
</feature>
<feature type="transmembrane region" description="Helical" evidence="1">
    <location>
        <begin position="21"/>
        <end position="42"/>
    </location>
</feature>
<keyword evidence="1" id="KW-0472">Membrane</keyword>
<dbReference type="AlphaFoldDB" id="A0A418MI37"/>
<dbReference type="InterPro" id="IPR003474">
    <property type="entry name" value="Glcn_transporter"/>
</dbReference>
<dbReference type="RefSeq" id="WP_119665942.1">
    <property type="nucleotide sequence ID" value="NZ_QXED01000001.1"/>
</dbReference>